<keyword evidence="7" id="KW-0408">Iron</keyword>
<feature type="binding site" evidence="9">
    <location>
        <position position="211"/>
    </location>
    <ligand>
        <name>S-adenosyl-L-methionine</name>
        <dbReference type="ChEBI" id="CHEBI:59789"/>
    </ligand>
</feature>
<dbReference type="Pfam" id="PF05958">
    <property type="entry name" value="tRNA_U5-meth_tr"/>
    <property type="match status" value="1"/>
</dbReference>
<dbReference type="PANTHER" id="PTHR11061">
    <property type="entry name" value="RNA M5U METHYLTRANSFERASE"/>
    <property type="match status" value="1"/>
</dbReference>
<dbReference type="Proteomes" id="UP001260072">
    <property type="component" value="Unassembled WGS sequence"/>
</dbReference>
<dbReference type="PROSITE" id="PS01231">
    <property type="entry name" value="TRMA_2"/>
    <property type="match status" value="1"/>
</dbReference>
<dbReference type="SUPFAM" id="SSF53335">
    <property type="entry name" value="S-adenosyl-L-methionine-dependent methyltransferases"/>
    <property type="match status" value="1"/>
</dbReference>
<evidence type="ECO:0000256" key="1">
    <source>
        <dbReference type="ARBA" id="ARBA00022485"/>
    </source>
</evidence>
<keyword evidence="1" id="KW-0004">4Fe-4S</keyword>
<dbReference type="NCBIfam" id="TIGR02085">
    <property type="entry name" value="meth_trns_rumB"/>
    <property type="match status" value="1"/>
</dbReference>
<evidence type="ECO:0000256" key="7">
    <source>
        <dbReference type="ARBA" id="ARBA00023004"/>
    </source>
</evidence>
<evidence type="ECO:0000256" key="6">
    <source>
        <dbReference type="ARBA" id="ARBA00022723"/>
    </source>
</evidence>
<evidence type="ECO:0000256" key="8">
    <source>
        <dbReference type="ARBA" id="ARBA00023014"/>
    </source>
</evidence>
<evidence type="ECO:0000313" key="11">
    <source>
        <dbReference type="EMBL" id="MDR5690997.1"/>
    </source>
</evidence>
<dbReference type="InterPro" id="IPR011825">
    <property type="entry name" value="23SrRNA_MeTrfase_RlmC"/>
</dbReference>
<comment type="caution">
    <text evidence="11">The sequence shown here is derived from an EMBL/GenBank/DDBJ whole genome shotgun (WGS) entry which is preliminary data.</text>
</comment>
<gene>
    <name evidence="11" type="primary">rlmC</name>
    <name evidence="11" type="ORF">RH861_02865</name>
</gene>
<keyword evidence="4 9" id="KW-0808">Transferase</keyword>
<feature type="active site" description="Nucleophile" evidence="9">
    <location>
        <position position="335"/>
    </location>
</feature>
<keyword evidence="8" id="KW-0411">Iron-sulfur</keyword>
<evidence type="ECO:0000256" key="10">
    <source>
        <dbReference type="PROSITE-ProRule" id="PRU10015"/>
    </source>
</evidence>
<feature type="active site" evidence="10">
    <location>
        <position position="335"/>
    </location>
</feature>
<dbReference type="InterPro" id="IPR030390">
    <property type="entry name" value="MeTrfase_TrmA_AS"/>
</dbReference>
<dbReference type="PROSITE" id="PS01230">
    <property type="entry name" value="TRMA_1"/>
    <property type="match status" value="1"/>
</dbReference>
<feature type="binding site" evidence="9">
    <location>
        <position position="240"/>
    </location>
    <ligand>
        <name>S-adenosyl-L-methionine</name>
        <dbReference type="ChEBI" id="CHEBI:59789"/>
    </ligand>
</feature>
<keyword evidence="3 9" id="KW-0489">Methyltransferase</keyword>
<protein>
    <submittedName>
        <fullName evidence="11">23S rRNA (Uracil(747)-C(5))-methyltransferase RlmC</fullName>
    </submittedName>
</protein>
<organism evidence="11 12">
    <name type="scientific">Agromyces indicus</name>
    <dbReference type="NCBI Taxonomy" id="758919"/>
    <lineage>
        <taxon>Bacteria</taxon>
        <taxon>Bacillati</taxon>
        <taxon>Actinomycetota</taxon>
        <taxon>Actinomycetes</taxon>
        <taxon>Micrococcales</taxon>
        <taxon>Microbacteriaceae</taxon>
        <taxon>Agromyces</taxon>
    </lineage>
</organism>
<dbReference type="NCBIfam" id="NF002909">
    <property type="entry name" value="PRK03522.2-1"/>
    <property type="match status" value="1"/>
</dbReference>
<dbReference type="CDD" id="cd02440">
    <property type="entry name" value="AdoMet_MTases"/>
    <property type="match status" value="1"/>
</dbReference>
<keyword evidence="2" id="KW-0698">rRNA processing</keyword>
<dbReference type="InterPro" id="IPR010280">
    <property type="entry name" value="U5_MeTrfase_fam"/>
</dbReference>
<evidence type="ECO:0000256" key="9">
    <source>
        <dbReference type="PROSITE-ProRule" id="PRU01024"/>
    </source>
</evidence>
<name>A0ABU1FI31_9MICO</name>
<evidence type="ECO:0000256" key="4">
    <source>
        <dbReference type="ARBA" id="ARBA00022679"/>
    </source>
</evidence>
<evidence type="ECO:0000256" key="2">
    <source>
        <dbReference type="ARBA" id="ARBA00022552"/>
    </source>
</evidence>
<feature type="binding site" evidence="9">
    <location>
        <position position="308"/>
    </location>
    <ligand>
        <name>S-adenosyl-L-methionine</name>
        <dbReference type="ChEBI" id="CHEBI:59789"/>
    </ligand>
</feature>
<dbReference type="RefSeq" id="WP_310519664.1">
    <property type="nucleotide sequence ID" value="NZ_BAABBS010000004.1"/>
</dbReference>
<dbReference type="PANTHER" id="PTHR11061:SF30">
    <property type="entry name" value="TRNA (URACIL(54)-C(5))-METHYLTRANSFERASE"/>
    <property type="match status" value="1"/>
</dbReference>
<dbReference type="Gene3D" id="2.40.50.1070">
    <property type="match status" value="1"/>
</dbReference>
<sequence>MQCPYFDAGRCRSCSLMGRPYPAQLADKQALAEQLLAPFDVPAWLPPVASGERDYRNKAKMVVGGTVEAPTIGILDADGHGVDLQACGICSPGHRAAFPVLARFITLARITPYDVAARRGELKHVIVTESPDGELMVRFVLRSTEPLGRMRKHLPTLLAELPNARVVTANLLPEHKAVLEGADEVVLTEADTLPMRLNDVTMHLRPQSFFQTNTAIAEALYAEARDWIRDLAPEDAWDLYSGVGGFALHLADRAGRTEVTGIETSVEAVASAELSRTDAALSRIRFAAGDATAYALAAASAPDLVVVNPPRRGIGAELAGWLERSDAAHVLYSSCNVASLAKDLAAMPSLRPVKARVFDMFPQTTHFEVMVLLART</sequence>
<keyword evidence="5 9" id="KW-0949">S-adenosyl-L-methionine</keyword>
<dbReference type="Gene3D" id="3.40.50.150">
    <property type="entry name" value="Vaccinia Virus protein VP39"/>
    <property type="match status" value="1"/>
</dbReference>
<keyword evidence="12" id="KW-1185">Reference proteome</keyword>
<reference evidence="12" key="1">
    <citation type="submission" date="2023-07" db="EMBL/GenBank/DDBJ databases">
        <title>Description of three actinobacteria isolated from air of manufacturing shop in a pharmaceutical factory.</title>
        <authorList>
            <person name="Zhang D.-F."/>
        </authorList>
    </citation>
    <scope>NUCLEOTIDE SEQUENCE [LARGE SCALE GENOMIC DNA]</scope>
    <source>
        <strain evidence="12">CCTCC AB 2011122</strain>
    </source>
</reference>
<keyword evidence="6" id="KW-0479">Metal-binding</keyword>
<evidence type="ECO:0000256" key="3">
    <source>
        <dbReference type="ARBA" id="ARBA00022603"/>
    </source>
</evidence>
<dbReference type="InterPro" id="IPR029063">
    <property type="entry name" value="SAM-dependent_MTases_sf"/>
</dbReference>
<accession>A0ABU1FI31</accession>
<dbReference type="PROSITE" id="PS51687">
    <property type="entry name" value="SAM_MT_RNA_M5U"/>
    <property type="match status" value="1"/>
</dbReference>
<evidence type="ECO:0000256" key="5">
    <source>
        <dbReference type="ARBA" id="ARBA00022691"/>
    </source>
</evidence>
<feature type="binding site" evidence="9">
    <location>
        <position position="263"/>
    </location>
    <ligand>
        <name>S-adenosyl-L-methionine</name>
        <dbReference type="ChEBI" id="CHEBI:59789"/>
    </ligand>
</feature>
<comment type="similarity">
    <text evidence="9">Belongs to the class I-like SAM-binding methyltransferase superfamily. RNA M5U methyltransferase family.</text>
</comment>
<proteinExistence type="inferred from homology"/>
<evidence type="ECO:0000313" key="12">
    <source>
        <dbReference type="Proteomes" id="UP001260072"/>
    </source>
</evidence>
<dbReference type="InterPro" id="IPR030391">
    <property type="entry name" value="MeTrfase_TrmA_CS"/>
</dbReference>
<dbReference type="EMBL" id="JAVKGS010000001">
    <property type="protein sequence ID" value="MDR5690997.1"/>
    <property type="molecule type" value="Genomic_DNA"/>
</dbReference>